<dbReference type="GO" id="GO:0005783">
    <property type="term" value="C:endoplasmic reticulum"/>
    <property type="evidence" value="ECO:0007669"/>
    <property type="project" value="TreeGrafter"/>
</dbReference>
<sequence length="316" mass="35672">MRSTKLMLPCWDIYALKLLKVLRRGWNNQFKKEKDLLILFVPVLNLVWLNLIKVVKMLPLDRPIGMLQNVREKLCRDIETHAASVRSTKLTEIIAKYEKQIADALSGPVEALFEAGELDAWASIRKLLKRETEVAVSEFSTAVASFELDKPTIDTMVQNLREYGRKVVEKNAREEAGKVLIRMKDRFTMIFNHDNDSMPRVWTGKEDIRAITKDARSASLKILSTLAAIRLDEKSDNIENVLFSSLSDGTVSVPSSKDRSIGASSDSLASSTWKEVSPKATLLTPVQCKSLWRQFTAETEYSVTQAISAQEAHKQS</sequence>
<dbReference type="Proteomes" id="UP001151532">
    <property type="component" value="Chromosome 15Z"/>
</dbReference>
<evidence type="ECO:0000256" key="1">
    <source>
        <dbReference type="SAM" id="Phobius"/>
    </source>
</evidence>
<feature type="non-terminal residue" evidence="3">
    <location>
        <position position="1"/>
    </location>
</feature>
<dbReference type="Pfam" id="PF20428">
    <property type="entry name" value="Sey1_3HB"/>
    <property type="match status" value="1"/>
</dbReference>
<dbReference type="AlphaFoldDB" id="A0A9Q0W625"/>
<dbReference type="InterPro" id="IPR046758">
    <property type="entry name" value="Sey1/RHD3-like_3HB"/>
</dbReference>
<comment type="caution">
    <text evidence="3">The sequence shown here is derived from an EMBL/GenBank/DDBJ whole genome shotgun (WGS) entry which is preliminary data.</text>
</comment>
<dbReference type="GO" id="GO:0016320">
    <property type="term" value="P:endoplasmic reticulum membrane fusion"/>
    <property type="evidence" value="ECO:0007669"/>
    <property type="project" value="TreeGrafter"/>
</dbReference>
<reference evidence="3" key="1">
    <citation type="submission" date="2022-11" db="EMBL/GenBank/DDBJ databases">
        <authorList>
            <person name="Hyden B.L."/>
            <person name="Feng K."/>
            <person name="Yates T."/>
            <person name="Jawdy S."/>
            <person name="Smart L.B."/>
            <person name="Muchero W."/>
        </authorList>
    </citation>
    <scope>NUCLEOTIDE SEQUENCE</scope>
    <source>
        <tissue evidence="3">Shoot tip</tissue>
    </source>
</reference>
<organism evidence="3 4">
    <name type="scientific">Salix purpurea</name>
    <name type="common">Purple osier willow</name>
    <dbReference type="NCBI Taxonomy" id="77065"/>
    <lineage>
        <taxon>Eukaryota</taxon>
        <taxon>Viridiplantae</taxon>
        <taxon>Streptophyta</taxon>
        <taxon>Embryophyta</taxon>
        <taxon>Tracheophyta</taxon>
        <taxon>Spermatophyta</taxon>
        <taxon>Magnoliopsida</taxon>
        <taxon>eudicotyledons</taxon>
        <taxon>Gunneridae</taxon>
        <taxon>Pentapetalae</taxon>
        <taxon>rosids</taxon>
        <taxon>fabids</taxon>
        <taxon>Malpighiales</taxon>
        <taxon>Salicaceae</taxon>
        <taxon>Saliceae</taxon>
        <taxon>Salix</taxon>
    </lineage>
</organism>
<keyword evidence="1" id="KW-0472">Membrane</keyword>
<feature type="domain" description="Sey1/RHD3-like three-helix bundle" evidence="2">
    <location>
        <begin position="68"/>
        <end position="306"/>
    </location>
</feature>
<keyword evidence="1" id="KW-0812">Transmembrane</keyword>
<reference evidence="3" key="2">
    <citation type="journal article" date="2023" name="Int. J. Mol. Sci.">
        <title>De Novo Assembly and Annotation of 11 Diverse Shrub Willow (Salix) Genomes Reveals Novel Gene Organization in Sex-Linked Regions.</title>
        <authorList>
            <person name="Hyden B."/>
            <person name="Feng K."/>
            <person name="Yates T.B."/>
            <person name="Jawdy S."/>
            <person name="Cereghino C."/>
            <person name="Smart L.B."/>
            <person name="Muchero W."/>
        </authorList>
    </citation>
    <scope>NUCLEOTIDE SEQUENCE</scope>
    <source>
        <tissue evidence="3">Shoot tip</tissue>
    </source>
</reference>
<evidence type="ECO:0000313" key="3">
    <source>
        <dbReference type="EMBL" id="KAJ6761107.1"/>
    </source>
</evidence>
<dbReference type="InterPro" id="IPR008803">
    <property type="entry name" value="RHD3/Sey1"/>
</dbReference>
<proteinExistence type="predicted"/>
<dbReference type="EMBL" id="JAPFFK010000006">
    <property type="protein sequence ID" value="KAJ6761107.1"/>
    <property type="molecule type" value="Genomic_DNA"/>
</dbReference>
<keyword evidence="1" id="KW-1133">Transmembrane helix</keyword>
<feature type="transmembrane region" description="Helical" evidence="1">
    <location>
        <begin position="36"/>
        <end position="55"/>
    </location>
</feature>
<evidence type="ECO:0000313" key="4">
    <source>
        <dbReference type="Proteomes" id="UP001151532"/>
    </source>
</evidence>
<dbReference type="PANTHER" id="PTHR45923:SF20">
    <property type="entry name" value="PROTEIN ROOT HAIR DEFECTIVE 3 HOMOLOG 2"/>
    <property type="match status" value="1"/>
</dbReference>
<dbReference type="GO" id="GO:0003924">
    <property type="term" value="F:GTPase activity"/>
    <property type="evidence" value="ECO:0007669"/>
    <property type="project" value="TreeGrafter"/>
</dbReference>
<keyword evidence="4" id="KW-1185">Reference proteome</keyword>
<dbReference type="OrthoDB" id="1597724at2759"/>
<name>A0A9Q0W625_SALPP</name>
<evidence type="ECO:0000259" key="2">
    <source>
        <dbReference type="Pfam" id="PF20428"/>
    </source>
</evidence>
<gene>
    <name evidence="3" type="ORF">OIU79_025859</name>
</gene>
<dbReference type="PANTHER" id="PTHR45923">
    <property type="entry name" value="PROTEIN SEY1"/>
    <property type="match status" value="1"/>
</dbReference>
<protein>
    <submittedName>
        <fullName evidence="3">PROTEIN ROOT HAIR DEFECTIVE 3-like protein 2-LIKE ISOFORM X1</fullName>
    </submittedName>
</protein>
<accession>A0A9Q0W625</accession>